<feature type="region of interest" description="Disordered" evidence="1">
    <location>
        <begin position="313"/>
        <end position="336"/>
    </location>
</feature>
<dbReference type="PANTHER" id="PTHR43685">
    <property type="entry name" value="GLYCOSYLTRANSFERASE"/>
    <property type="match status" value="1"/>
</dbReference>
<dbReference type="InterPro" id="IPR029044">
    <property type="entry name" value="Nucleotide-diphossugar_trans"/>
</dbReference>
<feature type="compositionally biased region" description="Basic and acidic residues" evidence="1">
    <location>
        <begin position="325"/>
        <end position="336"/>
    </location>
</feature>
<dbReference type="AlphaFoldDB" id="A0A1N6GSA6"/>
<evidence type="ECO:0000256" key="1">
    <source>
        <dbReference type="SAM" id="MobiDB-lite"/>
    </source>
</evidence>
<sequence>MTRPFKVSICLPTCNRPELIVQCIDSCLAQTHANIEIVIGDDSKDDRTQRLMAAQYQHDPRIRYVKNEPSLGQARNVASLFARASGDKILLIHDDDYLAEDGVERLVSLWDSHPGLDVAFADQYEVDHAGHVDGAVSAKLNADFHRTKSTEGLQKVPGRTGLIQMFPNNGWLANAELVKRVSYKEQYGTCCDFVFGVELCLAAKQIYYLNEYVSYYRKTDVSISASTRGSTNAAPVSAYAFVSSLTLERQVEPARTVALRRLVPIVVSVYAKNAAPFKALRIAFRHLSAYNYGLNARLYYHLMLISRSMLSSRAGRQPDAPTTRSAREESRTETVL</sequence>
<dbReference type="Proteomes" id="UP000184693">
    <property type="component" value="Unassembled WGS sequence"/>
</dbReference>
<dbReference type="EMBL" id="FSRM01000001">
    <property type="protein sequence ID" value="SIO10357.1"/>
    <property type="molecule type" value="Genomic_DNA"/>
</dbReference>
<evidence type="ECO:0000313" key="3">
    <source>
        <dbReference type="EMBL" id="SIO10357.1"/>
    </source>
</evidence>
<reference evidence="3 4" key="1">
    <citation type="submission" date="2016-11" db="EMBL/GenBank/DDBJ databases">
        <authorList>
            <person name="Jaros S."/>
            <person name="Januszkiewicz K."/>
            <person name="Wedrychowicz H."/>
        </authorList>
    </citation>
    <scope>NUCLEOTIDE SEQUENCE [LARGE SCALE GENOMIC DNA]</scope>
    <source>
        <strain evidence="3 4">GAS86</strain>
    </source>
</reference>
<evidence type="ECO:0000259" key="2">
    <source>
        <dbReference type="Pfam" id="PF00535"/>
    </source>
</evidence>
<organism evidence="3 4">
    <name type="scientific">Paraburkholderia phenazinium</name>
    <dbReference type="NCBI Taxonomy" id="60549"/>
    <lineage>
        <taxon>Bacteria</taxon>
        <taxon>Pseudomonadati</taxon>
        <taxon>Pseudomonadota</taxon>
        <taxon>Betaproteobacteria</taxon>
        <taxon>Burkholderiales</taxon>
        <taxon>Burkholderiaceae</taxon>
        <taxon>Paraburkholderia</taxon>
    </lineage>
</organism>
<dbReference type="Gene3D" id="3.90.550.10">
    <property type="entry name" value="Spore Coat Polysaccharide Biosynthesis Protein SpsA, Chain A"/>
    <property type="match status" value="1"/>
</dbReference>
<dbReference type="PANTHER" id="PTHR43685:SF2">
    <property type="entry name" value="GLYCOSYLTRANSFERASE 2-LIKE DOMAIN-CONTAINING PROTEIN"/>
    <property type="match status" value="1"/>
</dbReference>
<dbReference type="InterPro" id="IPR001173">
    <property type="entry name" value="Glyco_trans_2-like"/>
</dbReference>
<dbReference type="GO" id="GO:0016740">
    <property type="term" value="F:transferase activity"/>
    <property type="evidence" value="ECO:0007669"/>
    <property type="project" value="UniProtKB-KW"/>
</dbReference>
<dbReference type="OrthoDB" id="9785185at2"/>
<protein>
    <submittedName>
        <fullName evidence="3">Glycosyl transferase family 2</fullName>
    </submittedName>
</protein>
<feature type="domain" description="Glycosyltransferase 2-like" evidence="2">
    <location>
        <begin position="8"/>
        <end position="156"/>
    </location>
</feature>
<proteinExistence type="predicted"/>
<keyword evidence="3" id="KW-0808">Transferase</keyword>
<dbReference type="CDD" id="cd00761">
    <property type="entry name" value="Glyco_tranf_GTA_type"/>
    <property type="match status" value="1"/>
</dbReference>
<dbReference type="SUPFAM" id="SSF53448">
    <property type="entry name" value="Nucleotide-diphospho-sugar transferases"/>
    <property type="match status" value="1"/>
</dbReference>
<dbReference type="InterPro" id="IPR050834">
    <property type="entry name" value="Glycosyltransf_2"/>
</dbReference>
<accession>A0A1N6GSA6</accession>
<evidence type="ECO:0000313" key="4">
    <source>
        <dbReference type="Proteomes" id="UP000184693"/>
    </source>
</evidence>
<gene>
    <name evidence="3" type="ORF">SAMN05444168_2639</name>
</gene>
<name>A0A1N6GSA6_9BURK</name>
<dbReference type="Pfam" id="PF00535">
    <property type="entry name" value="Glycos_transf_2"/>
    <property type="match status" value="1"/>
</dbReference>
<dbReference type="RefSeq" id="WP_074264635.1">
    <property type="nucleotide sequence ID" value="NZ_FSRM01000001.1"/>
</dbReference>